<dbReference type="PANTHER" id="PTHR30383:SF5">
    <property type="entry name" value="SGNH HYDROLASE-TYPE ESTERASE DOMAIN-CONTAINING PROTEIN"/>
    <property type="match status" value="1"/>
</dbReference>
<dbReference type="OrthoDB" id="9790057at2"/>
<dbReference type="InterPro" id="IPR036514">
    <property type="entry name" value="SGNH_hydro_sf"/>
</dbReference>
<accession>A0A243W773</accession>
<dbReference type="EMBL" id="MTSE01000021">
    <property type="protein sequence ID" value="OUJ70576.1"/>
    <property type="molecule type" value="Genomic_DNA"/>
</dbReference>
<keyword evidence="3" id="KW-1185">Reference proteome</keyword>
<dbReference type="Pfam" id="PF13472">
    <property type="entry name" value="Lipase_GDSL_2"/>
    <property type="match status" value="1"/>
</dbReference>
<dbReference type="RefSeq" id="WP_086596617.1">
    <property type="nucleotide sequence ID" value="NZ_MTSE01000021.1"/>
</dbReference>
<reference evidence="2 3" key="1">
    <citation type="submission" date="2017-01" db="EMBL/GenBank/DDBJ databases">
        <title>A new Hymenobacter.</title>
        <authorList>
            <person name="Liang Y."/>
            <person name="Feng F."/>
        </authorList>
    </citation>
    <scope>NUCLEOTIDE SEQUENCE [LARGE SCALE GENOMIC DNA]</scope>
    <source>
        <strain evidence="2">MIMBbqt21</strain>
    </source>
</reference>
<dbReference type="Proteomes" id="UP000194873">
    <property type="component" value="Unassembled WGS sequence"/>
</dbReference>
<dbReference type="Gene3D" id="3.40.50.1110">
    <property type="entry name" value="SGNH hydrolase"/>
    <property type="match status" value="1"/>
</dbReference>
<gene>
    <name evidence="2" type="ORF">BXP70_23795</name>
</gene>
<proteinExistence type="predicted"/>
<protein>
    <recommendedName>
        <fullName evidence="1">SGNH hydrolase-type esterase domain-containing protein</fullName>
    </recommendedName>
</protein>
<dbReference type="InterPro" id="IPR051532">
    <property type="entry name" value="Ester_Hydrolysis_Enzymes"/>
</dbReference>
<organism evidence="2 3">
    <name type="scientific">Hymenobacter crusticola</name>
    <dbReference type="NCBI Taxonomy" id="1770526"/>
    <lineage>
        <taxon>Bacteria</taxon>
        <taxon>Pseudomonadati</taxon>
        <taxon>Bacteroidota</taxon>
        <taxon>Cytophagia</taxon>
        <taxon>Cytophagales</taxon>
        <taxon>Hymenobacteraceae</taxon>
        <taxon>Hymenobacter</taxon>
    </lineage>
</organism>
<evidence type="ECO:0000259" key="1">
    <source>
        <dbReference type="Pfam" id="PF13472"/>
    </source>
</evidence>
<evidence type="ECO:0000313" key="3">
    <source>
        <dbReference type="Proteomes" id="UP000194873"/>
    </source>
</evidence>
<dbReference type="InterPro" id="IPR013830">
    <property type="entry name" value="SGNH_hydro"/>
</dbReference>
<dbReference type="PANTHER" id="PTHR30383">
    <property type="entry name" value="THIOESTERASE 1/PROTEASE 1/LYSOPHOSPHOLIPASE L1"/>
    <property type="match status" value="1"/>
</dbReference>
<dbReference type="GO" id="GO:0004622">
    <property type="term" value="F:phosphatidylcholine lysophospholipase activity"/>
    <property type="evidence" value="ECO:0007669"/>
    <property type="project" value="TreeGrafter"/>
</dbReference>
<comment type="caution">
    <text evidence="2">The sequence shown here is derived from an EMBL/GenBank/DDBJ whole genome shotgun (WGS) entry which is preliminary data.</text>
</comment>
<evidence type="ECO:0000313" key="2">
    <source>
        <dbReference type="EMBL" id="OUJ70576.1"/>
    </source>
</evidence>
<sequence length="203" mass="23334">MQWYQDDIRRLEQKPATKSERPKVVFYGSSTFTRWGEELERCFPQIEAVNLGFGGSTLAACAWFFDRVVPRQQPDYLFVYAGDNDLGDGRNPEEVVLFFEQLLARVQATVGKIPVCFISIKPSLARQHLRGNIEYANYCIEQLISRQGAPLYYLDLYHQMLDERGQPQPALFDPDGLHLSPQGYALWQREIGEQLGRMLPAQT</sequence>
<feature type="domain" description="SGNH hydrolase-type esterase" evidence="1">
    <location>
        <begin position="28"/>
        <end position="186"/>
    </location>
</feature>
<name>A0A243W773_9BACT</name>
<dbReference type="AlphaFoldDB" id="A0A243W773"/>
<dbReference type="SUPFAM" id="SSF52266">
    <property type="entry name" value="SGNH hydrolase"/>
    <property type="match status" value="1"/>
</dbReference>